<comment type="caution">
    <text evidence="1">The sequence shown here is derived from an EMBL/GenBank/DDBJ whole genome shotgun (WGS) entry which is preliminary data.</text>
</comment>
<dbReference type="RefSeq" id="WP_172659221.1">
    <property type="nucleotide sequence ID" value="NZ_CBFGNQ010000017.1"/>
</dbReference>
<reference evidence="1 2" key="1">
    <citation type="submission" date="2024-03" db="EMBL/GenBank/DDBJ databases">
        <title>Sequence of Lycoming College Course Isolates.</title>
        <authorList>
            <person name="Plotts O."/>
            <person name="Newman J."/>
        </authorList>
    </citation>
    <scope>NUCLEOTIDE SEQUENCE [LARGE SCALE GENOMIC DNA]</scope>
    <source>
        <strain evidence="1 2">CJB-3</strain>
    </source>
</reference>
<dbReference type="Proteomes" id="UP001378956">
    <property type="component" value="Unassembled WGS sequence"/>
</dbReference>
<proteinExistence type="predicted"/>
<accession>A0ABU8NUB2</accession>
<organism evidence="1 2">
    <name type="scientific">Pedobacter panaciterrae</name>
    <dbReference type="NCBI Taxonomy" id="363849"/>
    <lineage>
        <taxon>Bacteria</taxon>
        <taxon>Pseudomonadati</taxon>
        <taxon>Bacteroidota</taxon>
        <taxon>Sphingobacteriia</taxon>
        <taxon>Sphingobacteriales</taxon>
        <taxon>Sphingobacteriaceae</taxon>
        <taxon>Pedobacter</taxon>
    </lineage>
</organism>
<dbReference type="EMBL" id="JBBEUB010000017">
    <property type="protein sequence ID" value="MEJ2905847.1"/>
    <property type="molecule type" value="Genomic_DNA"/>
</dbReference>
<dbReference type="PROSITE" id="PS51257">
    <property type="entry name" value="PROKAR_LIPOPROTEIN"/>
    <property type="match status" value="1"/>
</dbReference>
<evidence type="ECO:0000313" key="2">
    <source>
        <dbReference type="Proteomes" id="UP001378956"/>
    </source>
</evidence>
<name>A0ABU8NUB2_9SPHI</name>
<gene>
    <name evidence="1" type="ORF">WAE58_25605</name>
</gene>
<sequence>MKKILPFLFAITVILAGCGTVQSIIKSTFPYTATIVIPASSKSDTPISAKSAATSFDDVFGNKNGTNYIKEIRIASAKMIASNPSNKSLGMFKSVKLFVSNENGGEVMVASRSDIQENIGSELALDIDNSKFLDDYIKGTSLRVRVEYVLRNNTSADVSIRTSIGFTSSPKAQ</sequence>
<protein>
    <recommendedName>
        <fullName evidence="3">Lipoprotein</fullName>
    </recommendedName>
</protein>
<evidence type="ECO:0000313" key="1">
    <source>
        <dbReference type="EMBL" id="MEJ2905847.1"/>
    </source>
</evidence>
<evidence type="ECO:0008006" key="3">
    <source>
        <dbReference type="Google" id="ProtNLM"/>
    </source>
</evidence>
<keyword evidence="2" id="KW-1185">Reference proteome</keyword>